<organism evidence="4 7">
    <name type="scientific">Rhizobium loti</name>
    <name type="common">Mesorhizobium loti</name>
    <dbReference type="NCBI Taxonomy" id="381"/>
    <lineage>
        <taxon>Bacteria</taxon>
        <taxon>Pseudomonadati</taxon>
        <taxon>Pseudomonadota</taxon>
        <taxon>Alphaproteobacteria</taxon>
        <taxon>Hyphomicrobiales</taxon>
        <taxon>Phyllobacteriaceae</taxon>
        <taxon>Mesorhizobium</taxon>
    </lineage>
</organism>
<dbReference type="RefSeq" id="WP_065005171.1">
    <property type="nucleotide sequence ID" value="NZ_CP033334.1"/>
</dbReference>
<evidence type="ECO:0000256" key="1">
    <source>
        <dbReference type="ARBA" id="ARBA00022737"/>
    </source>
</evidence>
<gene>
    <name evidence="5" type="ORF">A8145_28605</name>
    <name evidence="4" type="ORF">BAE39_30245</name>
</gene>
<sequence>MADFVQSHALALISEAVGASTITVLKADKGMAPRATVATALADCGSNVEFADGDWQRGGYLAGFQNLVDAALEWTTKECPHLIEKHQQSLKRLFPLLSSAAFTVPKDLTNTSSKEERTRFYHHEYQNKLLVGLAEYLLEYASRSGLRCVLVIDRASEMSPTAVNLVKVLRRLDSERHFRFVLVDHSNSVFIEGACEVNFGCYSIDELAGLFKPDMAPQKRRLIFEAARGNPLLLRALITCNQAGMPVVGYLTSNAAIDLHLASLSPEERSEMLRSYVEADCNPTDLIAQRNYETFDREYADSLHAEMHRAAIEKHLAGKSPLVTFHALSVRNKFKRLELIAEPSEILKSIGLYDTWFSYFGEMFADPELRVYGTGNDAVNAVFINAAFVLYSLGCGCVSVPYLDLFYSKFPSSRYTPTVLYAQSMTYARYQQPVNLPLAEQYALRNIDTIERDFKYHEKYHYIKVFAENAYAYIKARQGQFDEALQLCTEGKATMSEIYGDNRFKLHQSILMYNISQVYELVNELSLAEKKLGDVIAVDPYYGEYQNDLGNLLGKVPGREVHASNAYARAIELCPPYYEAHLNRAGLRKRLGDTQGALSDLDRALSIKPEEWRALLEKGNILLSAGNPSAAIEAYLAAAEFVPSHADLQSNLGLAYSELEKPEQSIAHYQKALDIDPRHAPAHNNLAIELFNAKQPDLALEHANQAVDFAGEPDYEATRNHIRMALAS</sequence>
<keyword evidence="2 3" id="KW-0802">TPR repeat</keyword>
<dbReference type="EMBL" id="LZTJ01000007">
    <property type="protein sequence ID" value="OBP78382.1"/>
    <property type="molecule type" value="Genomic_DNA"/>
</dbReference>
<evidence type="ECO:0000256" key="3">
    <source>
        <dbReference type="PROSITE-ProRule" id="PRU00339"/>
    </source>
</evidence>
<dbReference type="PROSITE" id="PS50293">
    <property type="entry name" value="TPR_REGION"/>
    <property type="match status" value="1"/>
</dbReference>
<protein>
    <submittedName>
        <fullName evidence="4">Uncharacterized protein</fullName>
    </submittedName>
</protein>
<evidence type="ECO:0000313" key="4">
    <source>
        <dbReference type="EMBL" id="OBP78382.1"/>
    </source>
</evidence>
<proteinExistence type="predicted"/>
<evidence type="ECO:0000256" key="2">
    <source>
        <dbReference type="ARBA" id="ARBA00022803"/>
    </source>
</evidence>
<evidence type="ECO:0000313" key="6">
    <source>
        <dbReference type="Proteomes" id="UP000093737"/>
    </source>
</evidence>
<reference evidence="4" key="3">
    <citation type="submission" date="2016-06" db="EMBL/GenBank/DDBJ databases">
        <authorList>
            <person name="Kjaerup R.B."/>
            <person name="Dalgaard T.S."/>
            <person name="Juul-Madsen H.R."/>
        </authorList>
    </citation>
    <scope>NUCLEOTIDE SEQUENCE</scope>
    <source>
        <strain evidence="4">R7ANS::ICEMlSym2042</strain>
    </source>
</reference>
<accession>A0A1A5IHX6</accession>
<dbReference type="Pfam" id="PF00515">
    <property type="entry name" value="TPR_1"/>
    <property type="match status" value="1"/>
</dbReference>
<dbReference type="PROSITE" id="PS50005">
    <property type="entry name" value="TPR"/>
    <property type="match status" value="2"/>
</dbReference>
<dbReference type="InterPro" id="IPR019734">
    <property type="entry name" value="TPR_rpt"/>
</dbReference>
<name>A0A1A5IHX6_RHILI</name>
<comment type="caution">
    <text evidence="4">The sequence shown here is derived from an EMBL/GenBank/DDBJ whole genome shotgun (WGS) entry which is preliminary data.</text>
</comment>
<reference evidence="7" key="2">
    <citation type="submission" date="2016-06" db="EMBL/GenBank/DDBJ databases">
        <title>NZP2037 Pacbio-Illumina hybrid assembly.</title>
        <authorList>
            <person name="Ramsay J.P."/>
        </authorList>
    </citation>
    <scope>NUCLEOTIDE SEQUENCE [LARGE SCALE GENOMIC DNA]</scope>
    <source>
        <strain evidence="7">R7ANS::ICEMlSym2042</strain>
    </source>
</reference>
<dbReference type="SUPFAM" id="SSF48452">
    <property type="entry name" value="TPR-like"/>
    <property type="match status" value="2"/>
</dbReference>
<dbReference type="InterPro" id="IPR050498">
    <property type="entry name" value="Ycf3"/>
</dbReference>
<dbReference type="InterPro" id="IPR011990">
    <property type="entry name" value="TPR-like_helical_dom_sf"/>
</dbReference>
<dbReference type="Proteomes" id="UP000093737">
    <property type="component" value="Unassembled WGS sequence"/>
</dbReference>
<dbReference type="Pfam" id="PF13432">
    <property type="entry name" value="TPR_16"/>
    <property type="match status" value="1"/>
</dbReference>
<dbReference type="PANTHER" id="PTHR44858:SF1">
    <property type="entry name" value="UDP-N-ACETYLGLUCOSAMINE--PEPTIDE N-ACETYLGLUCOSAMINYLTRANSFERASE SPINDLY-RELATED"/>
    <property type="match status" value="1"/>
</dbReference>
<dbReference type="PANTHER" id="PTHR44858">
    <property type="entry name" value="TETRATRICOPEPTIDE REPEAT PROTEIN 6"/>
    <property type="match status" value="1"/>
</dbReference>
<keyword evidence="1" id="KW-0677">Repeat</keyword>
<dbReference type="SMART" id="SM00028">
    <property type="entry name" value="TPR"/>
    <property type="match status" value="5"/>
</dbReference>
<dbReference type="Gene3D" id="1.25.40.10">
    <property type="entry name" value="Tetratricopeptide repeat domain"/>
    <property type="match status" value="2"/>
</dbReference>
<evidence type="ECO:0000313" key="5">
    <source>
        <dbReference type="EMBL" id="OBQ70309.1"/>
    </source>
</evidence>
<dbReference type="EMBL" id="LYTK01000004">
    <property type="protein sequence ID" value="OBQ70309.1"/>
    <property type="molecule type" value="Genomic_DNA"/>
</dbReference>
<reference evidence="5 6" key="1">
    <citation type="submission" date="2016-05" db="EMBL/GenBank/DDBJ databases">
        <authorList>
            <person name="Ramsay J.P."/>
        </authorList>
    </citation>
    <scope>NUCLEOTIDE SEQUENCE [LARGE SCALE GENOMIC DNA]</scope>
    <source>
        <strain evidence="5 6">NZP2042</strain>
    </source>
</reference>
<dbReference type="AlphaFoldDB" id="A0A1A5IHX6"/>
<feature type="repeat" description="TPR" evidence="3">
    <location>
        <begin position="646"/>
        <end position="679"/>
    </location>
</feature>
<dbReference type="Proteomes" id="UP000093748">
    <property type="component" value="Unassembled WGS sequence"/>
</dbReference>
<evidence type="ECO:0000313" key="7">
    <source>
        <dbReference type="Proteomes" id="UP000093748"/>
    </source>
</evidence>
<feature type="repeat" description="TPR" evidence="3">
    <location>
        <begin position="578"/>
        <end position="611"/>
    </location>
</feature>